<sequence length="724" mass="78544">MLTKIFPFLLWFKDYDGDKMKLDVVAGITVAMVLIPQSMAYAQLAGLPAYYGLYAAFLPPMVAALFGSSRQLATGPVAVVSLMSAASLEPLATAGSAQFIAYSIILAFTVGSFQLFLGVFRLGLVVNLLSHPVVNGFTNAAAIVIASSQFSKLFGVYVDKAGHHYQTIINVCKSAFHYTHFPTLGMGVLAIVIMVVLRRYNPRIPNVLVAVAVTTVLSYFTHFNNDTFVSVTQIKNPEVIEIINEFNHEIAEIEKLGSERAILNNEMKAAKEESKAHGGHFISNREIELNHQLSLLQAKIDHAKAKAHEKRETLRLIHFSVAKQGGDTPEFYVGPALPDNSETDGRKWRIKIGNKALNIESLKMIGGGAVVGDIPKGLKVGIPKAPDNTSYLAAFIQLLPYAVIISLLGFMEAIAIAKSMAAKTGQKLDPNQELIGQGLANIIGSFGQSYAVSGSFSRSAVNLQANAVTGVSSVVTSVMVALTLLFFTPLLYHLPQAVLASVIMMAVIGLINTKGFVHAWKAKRSDGIISVISFVCTLYFAPHLEEGIMVGVALTFFLFIYKHLRPKVALLSMSKDNTLKSAIKCGLKECDHIAVVRFDGALIFTNATYLEDKVLEYISEKPDLLHVLIESSGINDVDASGEDALSILIDTVRGSGREISFCGLKERVLDVITRTNLIQKIGEENIYPESGAALYHIHKAIHDKGDCVSCPLKTCKPLEDIAVS</sequence>
<feature type="transmembrane region" description="Helical" evidence="6">
    <location>
        <begin position="99"/>
        <end position="124"/>
    </location>
</feature>
<dbReference type="GO" id="GO:0016020">
    <property type="term" value="C:membrane"/>
    <property type="evidence" value="ECO:0007669"/>
    <property type="project" value="UniProtKB-SubCell"/>
</dbReference>
<keyword evidence="9" id="KW-1185">Reference proteome</keyword>
<dbReference type="Pfam" id="PF01740">
    <property type="entry name" value="STAS"/>
    <property type="match status" value="1"/>
</dbReference>
<dbReference type="EMBL" id="FWXY01000001">
    <property type="protein sequence ID" value="SMC38110.1"/>
    <property type="molecule type" value="Genomic_DNA"/>
</dbReference>
<evidence type="ECO:0000256" key="3">
    <source>
        <dbReference type="ARBA" id="ARBA00022989"/>
    </source>
</evidence>
<dbReference type="InterPro" id="IPR002645">
    <property type="entry name" value="STAS_dom"/>
</dbReference>
<dbReference type="Gene3D" id="3.30.750.24">
    <property type="entry name" value="STAS domain"/>
    <property type="match status" value="1"/>
</dbReference>
<evidence type="ECO:0000256" key="6">
    <source>
        <dbReference type="SAM" id="Phobius"/>
    </source>
</evidence>
<gene>
    <name evidence="8" type="ORF">SAMN02746065_101256</name>
</gene>
<dbReference type="GO" id="GO:0055085">
    <property type="term" value="P:transmembrane transport"/>
    <property type="evidence" value="ECO:0007669"/>
    <property type="project" value="InterPro"/>
</dbReference>
<evidence type="ECO:0000256" key="1">
    <source>
        <dbReference type="ARBA" id="ARBA00004141"/>
    </source>
</evidence>
<feature type="domain" description="STAS" evidence="7">
    <location>
        <begin position="593"/>
        <end position="697"/>
    </location>
</feature>
<evidence type="ECO:0000256" key="2">
    <source>
        <dbReference type="ARBA" id="ARBA00022692"/>
    </source>
</evidence>
<keyword evidence="5" id="KW-0175">Coiled coil</keyword>
<proteinExistence type="predicted"/>
<dbReference type="Pfam" id="PF00916">
    <property type="entry name" value="Sulfate_transp"/>
    <property type="match status" value="2"/>
</dbReference>
<evidence type="ECO:0000259" key="7">
    <source>
        <dbReference type="PROSITE" id="PS50801"/>
    </source>
</evidence>
<protein>
    <submittedName>
        <fullName evidence="8">STAS domain-containing protein</fullName>
    </submittedName>
</protein>
<dbReference type="OrthoDB" id="9769739at2"/>
<comment type="subcellular location">
    <subcellularLocation>
        <location evidence="1">Membrane</location>
        <topology evidence="1">Multi-pass membrane protein</topology>
    </subcellularLocation>
</comment>
<organism evidence="8 9">
    <name type="scientific">Desulfocicer vacuolatum DSM 3385</name>
    <dbReference type="NCBI Taxonomy" id="1121400"/>
    <lineage>
        <taxon>Bacteria</taxon>
        <taxon>Pseudomonadati</taxon>
        <taxon>Thermodesulfobacteriota</taxon>
        <taxon>Desulfobacteria</taxon>
        <taxon>Desulfobacterales</taxon>
        <taxon>Desulfobacteraceae</taxon>
        <taxon>Desulfocicer</taxon>
    </lineage>
</organism>
<keyword evidence="4 6" id="KW-0472">Membrane</keyword>
<name>A0A1W1YPH5_9BACT</name>
<dbReference type="SUPFAM" id="SSF52091">
    <property type="entry name" value="SpoIIaa-like"/>
    <property type="match status" value="1"/>
</dbReference>
<keyword evidence="3 6" id="KW-1133">Transmembrane helix</keyword>
<evidence type="ECO:0000256" key="4">
    <source>
        <dbReference type="ARBA" id="ARBA00023136"/>
    </source>
</evidence>
<accession>A0A1W1YPH5</accession>
<dbReference type="PROSITE" id="PS50801">
    <property type="entry name" value="STAS"/>
    <property type="match status" value="1"/>
</dbReference>
<feature type="transmembrane region" description="Helical" evidence="6">
    <location>
        <begin position="493"/>
        <end position="513"/>
    </location>
</feature>
<feature type="transmembrane region" description="Helical" evidence="6">
    <location>
        <begin position="21"/>
        <end position="42"/>
    </location>
</feature>
<evidence type="ECO:0000313" key="9">
    <source>
        <dbReference type="Proteomes" id="UP000192418"/>
    </source>
</evidence>
<keyword evidence="2 6" id="KW-0812">Transmembrane</keyword>
<feature type="transmembrane region" description="Helical" evidence="6">
    <location>
        <begin position="398"/>
        <end position="417"/>
    </location>
</feature>
<reference evidence="8 9" key="1">
    <citation type="submission" date="2017-04" db="EMBL/GenBank/DDBJ databases">
        <authorList>
            <person name="Afonso C.L."/>
            <person name="Miller P.J."/>
            <person name="Scott M.A."/>
            <person name="Spackman E."/>
            <person name="Goraichik I."/>
            <person name="Dimitrov K.M."/>
            <person name="Suarez D.L."/>
            <person name="Swayne D.E."/>
        </authorList>
    </citation>
    <scope>NUCLEOTIDE SEQUENCE [LARGE SCALE GENOMIC DNA]</scope>
    <source>
        <strain evidence="8 9">DSM 3385</strain>
    </source>
</reference>
<feature type="transmembrane region" description="Helical" evidence="6">
    <location>
        <begin position="178"/>
        <end position="197"/>
    </location>
</feature>
<dbReference type="PANTHER" id="PTHR11814">
    <property type="entry name" value="SULFATE TRANSPORTER"/>
    <property type="match status" value="1"/>
</dbReference>
<dbReference type="InterPro" id="IPR036513">
    <property type="entry name" value="STAS_dom_sf"/>
</dbReference>
<feature type="transmembrane region" description="Helical" evidence="6">
    <location>
        <begin position="204"/>
        <end position="223"/>
    </location>
</feature>
<dbReference type="STRING" id="1121400.SAMN02746065_101256"/>
<dbReference type="RefSeq" id="WP_084066561.1">
    <property type="nucleotide sequence ID" value="NZ_FWXY01000001.1"/>
</dbReference>
<dbReference type="AlphaFoldDB" id="A0A1W1YPH5"/>
<evidence type="ECO:0000313" key="8">
    <source>
        <dbReference type="EMBL" id="SMC38110.1"/>
    </source>
</evidence>
<dbReference type="InterPro" id="IPR001902">
    <property type="entry name" value="SLC26A/SulP_fam"/>
</dbReference>
<dbReference type="InterPro" id="IPR011547">
    <property type="entry name" value="SLC26A/SulP_dom"/>
</dbReference>
<feature type="transmembrane region" description="Helical" evidence="6">
    <location>
        <begin position="48"/>
        <end position="66"/>
    </location>
</feature>
<feature type="coiled-coil region" evidence="5">
    <location>
        <begin position="253"/>
        <end position="313"/>
    </location>
</feature>
<feature type="transmembrane region" description="Helical" evidence="6">
    <location>
        <begin position="547"/>
        <end position="564"/>
    </location>
</feature>
<feature type="transmembrane region" description="Helical" evidence="6">
    <location>
        <begin position="467"/>
        <end position="487"/>
    </location>
</feature>
<dbReference type="CDD" id="cd07042">
    <property type="entry name" value="STAS_SulP_like_sulfate_transporter"/>
    <property type="match status" value="1"/>
</dbReference>
<dbReference type="Proteomes" id="UP000192418">
    <property type="component" value="Unassembled WGS sequence"/>
</dbReference>
<evidence type="ECO:0000256" key="5">
    <source>
        <dbReference type="SAM" id="Coils"/>
    </source>
</evidence>